<dbReference type="AlphaFoldDB" id="A0A4Z0CCB2"/>
<dbReference type="RefSeq" id="WP_135247783.1">
    <property type="nucleotide sequence ID" value="NZ_SMLK01000001.1"/>
</dbReference>
<dbReference type="Proteomes" id="UP000297839">
    <property type="component" value="Unassembled WGS sequence"/>
</dbReference>
<name>A0A4Z0CCB2_9BURK</name>
<accession>A0A4Z0CCB2</accession>
<dbReference type="InterPro" id="IPR036390">
    <property type="entry name" value="WH_DNA-bd_sf"/>
</dbReference>
<dbReference type="InterPro" id="IPR036388">
    <property type="entry name" value="WH-like_DNA-bd_sf"/>
</dbReference>
<proteinExistence type="predicted"/>
<dbReference type="Gene3D" id="1.10.10.10">
    <property type="entry name" value="Winged helix-like DNA-binding domain superfamily/Winged helix DNA-binding domain"/>
    <property type="match status" value="1"/>
</dbReference>
<reference evidence="1 2" key="1">
    <citation type="submission" date="2019-03" db="EMBL/GenBank/DDBJ databases">
        <title>Ramlibacter sp. 18x22-1, whole genome shotgun sequence.</title>
        <authorList>
            <person name="Zhang X."/>
            <person name="Feng G."/>
            <person name="Zhu H."/>
        </authorList>
    </citation>
    <scope>NUCLEOTIDE SEQUENCE [LARGE SCALE GENOMIC DNA]</scope>
    <source>
        <strain evidence="1 2">18x22-1</strain>
    </source>
</reference>
<dbReference type="SUPFAM" id="SSF46785">
    <property type="entry name" value="Winged helix' DNA-binding domain"/>
    <property type="match status" value="1"/>
</dbReference>
<evidence type="ECO:0000313" key="2">
    <source>
        <dbReference type="Proteomes" id="UP000297839"/>
    </source>
</evidence>
<organism evidence="1 2">
    <name type="scientific">Ramlibacter humi</name>
    <dbReference type="NCBI Taxonomy" id="2530451"/>
    <lineage>
        <taxon>Bacteria</taxon>
        <taxon>Pseudomonadati</taxon>
        <taxon>Pseudomonadota</taxon>
        <taxon>Betaproteobacteria</taxon>
        <taxon>Burkholderiales</taxon>
        <taxon>Comamonadaceae</taxon>
        <taxon>Ramlibacter</taxon>
    </lineage>
</organism>
<dbReference type="OrthoDB" id="5295456at2"/>
<sequence length="139" mass="14843">MSPLDFCLGLHRAGAALRLKLDEELGFLHGLGWDEFVLLSSLDGHPGGLPLRDLGRLLGLQASALLRRLPPLEKTGWLARERGAGGMRVVLRPGGRRLAREARETAAHLCDVALGSDPALPTAAEVLARMSSSPALRTP</sequence>
<dbReference type="EMBL" id="SMLK01000001">
    <property type="protein sequence ID" value="TFZ07845.1"/>
    <property type="molecule type" value="Genomic_DNA"/>
</dbReference>
<keyword evidence="2" id="KW-1185">Reference proteome</keyword>
<gene>
    <name evidence="1" type="ORF">EZ216_01390</name>
</gene>
<protein>
    <submittedName>
        <fullName evidence="1">MarR family transcriptional regulator</fullName>
    </submittedName>
</protein>
<evidence type="ECO:0000313" key="1">
    <source>
        <dbReference type="EMBL" id="TFZ07845.1"/>
    </source>
</evidence>
<comment type="caution">
    <text evidence="1">The sequence shown here is derived from an EMBL/GenBank/DDBJ whole genome shotgun (WGS) entry which is preliminary data.</text>
</comment>